<dbReference type="HOGENOM" id="CLU_1956443_0_0_0"/>
<reference evidence="3 4" key="1">
    <citation type="journal article" date="2014" name="Genome Announc.">
        <title>Genome Sequence and Methylome of Soil Bacterium Gemmatirosa kalamazoonensis KBS708T, a Member of the Rarely Cultivated Gemmatimonadetes Phylum.</title>
        <authorList>
            <person name="Debruyn J.M."/>
            <person name="Radosevich M."/>
            <person name="Wommack K.E."/>
            <person name="Polson S.W."/>
            <person name="Hauser L.J."/>
            <person name="Fawaz M.N."/>
            <person name="Korlach J."/>
            <person name="Tsai Y.C."/>
        </authorList>
    </citation>
    <scope>NUCLEOTIDE SEQUENCE [LARGE SCALE GENOMIC DNA]</scope>
    <source>
        <strain evidence="3 4">KBS708</strain>
    </source>
</reference>
<keyword evidence="1" id="KW-0812">Transmembrane</keyword>
<evidence type="ECO:0000256" key="1">
    <source>
        <dbReference type="SAM" id="Phobius"/>
    </source>
</evidence>
<name>W0RFG4_9BACT</name>
<dbReference type="AlphaFoldDB" id="W0RFG4"/>
<sequence length="128" mass="13004">MRARLTILAVAIAAAPAAAQTAATSLAPRVPPSGLRAKSPVVATGLSMLLPGAGQMYVGDRRRGREMTIIAIAGGAVGFLGLANGISDGDSKTAPVLLIGGLGTYVVTWVCSVVDAPFAARRHNARLR</sequence>
<feature type="signal peptide" evidence="2">
    <location>
        <begin position="1"/>
        <end position="19"/>
    </location>
</feature>
<protein>
    <recommendedName>
        <fullName evidence="5">DUF5683 domain-containing protein</fullName>
    </recommendedName>
</protein>
<dbReference type="STRING" id="861299.J421_1543"/>
<feature type="transmembrane region" description="Helical" evidence="1">
    <location>
        <begin position="98"/>
        <end position="120"/>
    </location>
</feature>
<keyword evidence="1" id="KW-1133">Transmembrane helix</keyword>
<dbReference type="Proteomes" id="UP000019151">
    <property type="component" value="Chromosome"/>
</dbReference>
<dbReference type="EMBL" id="CP007128">
    <property type="protein sequence ID" value="AHG89080.1"/>
    <property type="molecule type" value="Genomic_DNA"/>
</dbReference>
<evidence type="ECO:0000313" key="3">
    <source>
        <dbReference type="EMBL" id="AHG89080.1"/>
    </source>
</evidence>
<dbReference type="InParanoid" id="W0RFG4"/>
<dbReference type="OrthoDB" id="9792998at2"/>
<keyword evidence="1" id="KW-0472">Membrane</keyword>
<evidence type="ECO:0008006" key="5">
    <source>
        <dbReference type="Google" id="ProtNLM"/>
    </source>
</evidence>
<organism evidence="3 4">
    <name type="scientific">Gemmatirosa kalamazoonensis</name>
    <dbReference type="NCBI Taxonomy" id="861299"/>
    <lineage>
        <taxon>Bacteria</taxon>
        <taxon>Pseudomonadati</taxon>
        <taxon>Gemmatimonadota</taxon>
        <taxon>Gemmatimonadia</taxon>
        <taxon>Gemmatimonadales</taxon>
        <taxon>Gemmatimonadaceae</taxon>
        <taxon>Gemmatirosa</taxon>
    </lineage>
</organism>
<evidence type="ECO:0000313" key="4">
    <source>
        <dbReference type="Proteomes" id="UP000019151"/>
    </source>
</evidence>
<keyword evidence="4" id="KW-1185">Reference proteome</keyword>
<gene>
    <name evidence="3" type="ORF">J421_1543</name>
</gene>
<accession>W0RFG4</accession>
<dbReference type="RefSeq" id="WP_148306206.1">
    <property type="nucleotide sequence ID" value="NZ_CP007128.1"/>
</dbReference>
<feature type="chain" id="PRO_5004794077" description="DUF5683 domain-containing protein" evidence="2">
    <location>
        <begin position="20"/>
        <end position="128"/>
    </location>
</feature>
<evidence type="ECO:0000256" key="2">
    <source>
        <dbReference type="SAM" id="SignalP"/>
    </source>
</evidence>
<keyword evidence="2" id="KW-0732">Signal</keyword>
<proteinExistence type="predicted"/>
<dbReference type="KEGG" id="gba:J421_1543"/>
<feature type="transmembrane region" description="Helical" evidence="1">
    <location>
        <begin position="67"/>
        <end position="86"/>
    </location>
</feature>